<feature type="transmembrane region" description="Helical" evidence="7">
    <location>
        <begin position="306"/>
        <end position="332"/>
    </location>
</feature>
<keyword evidence="6" id="KW-0769">Symport</keyword>
<dbReference type="Proteomes" id="UP000288058">
    <property type="component" value="Unassembled WGS sequence"/>
</dbReference>
<dbReference type="PANTHER" id="PTHR42948:SF1">
    <property type="entry name" value="TRANSPORTER"/>
    <property type="match status" value="1"/>
</dbReference>
<name>A0A432Z585_9GAMM</name>
<evidence type="ECO:0000313" key="8">
    <source>
        <dbReference type="EMBL" id="RUO72979.1"/>
    </source>
</evidence>
<protein>
    <recommendedName>
        <fullName evidence="6">Transporter</fullName>
    </recommendedName>
</protein>
<dbReference type="Pfam" id="PF00209">
    <property type="entry name" value="SNF"/>
    <property type="match status" value="2"/>
</dbReference>
<accession>A0A432Z585</accession>
<keyword evidence="5 7" id="KW-0472">Membrane</keyword>
<keyword evidence="3 6" id="KW-0812">Transmembrane</keyword>
<keyword evidence="4 7" id="KW-1133">Transmembrane helix</keyword>
<dbReference type="NCBIfam" id="NF037979">
    <property type="entry name" value="Na_transp"/>
    <property type="match status" value="1"/>
</dbReference>
<feature type="transmembrane region" description="Helical" evidence="7">
    <location>
        <begin position="395"/>
        <end position="415"/>
    </location>
</feature>
<comment type="subcellular location">
    <subcellularLocation>
        <location evidence="1">Membrane</location>
        <topology evidence="1">Multi-pass membrane protein</topology>
    </subcellularLocation>
</comment>
<feature type="transmembrane region" description="Helical" evidence="7">
    <location>
        <begin position="352"/>
        <end position="375"/>
    </location>
</feature>
<gene>
    <name evidence="8" type="ORF">CWI78_00620</name>
</gene>
<keyword evidence="2 6" id="KW-0813">Transport</keyword>
<dbReference type="PROSITE" id="PS50267">
    <property type="entry name" value="NA_NEUROTRAN_SYMP_3"/>
    <property type="match status" value="1"/>
</dbReference>
<feature type="transmembrane region" description="Helical" evidence="7">
    <location>
        <begin position="12"/>
        <end position="33"/>
    </location>
</feature>
<dbReference type="InterPro" id="IPR000175">
    <property type="entry name" value="Na/ntran_symport"/>
</dbReference>
<dbReference type="RefSeq" id="WP_126779250.1">
    <property type="nucleotide sequence ID" value="NZ_PIQC01000001.1"/>
</dbReference>
<dbReference type="OrthoDB" id="9762833at2"/>
<evidence type="ECO:0000256" key="1">
    <source>
        <dbReference type="ARBA" id="ARBA00004141"/>
    </source>
</evidence>
<feature type="transmembrane region" description="Helical" evidence="7">
    <location>
        <begin position="153"/>
        <end position="172"/>
    </location>
</feature>
<sequence length="461" mass="49252">MTTNNQAISSRWSSRLSFILASSAAAVGLGNIWKFPYVMGENGGGAFVLVYLLCILAIGIPIMMAEVIIGRRGRHSPGYAAKSVALESGKHPAWQTAGWLGMLTGYLVLSFYTVIAGWALAYVFKAGQGVFTQASAEDIGKTFEGLLASPGELMLWHSLVIIATVLVVGNGVKNGLERSVRLLLPCMIVLLVVIAIYSGSIGDFSAAIGFMFEPDFSKLSVNGVMIALGHSFFTLGLASGVVIMYGAYLPRETSIVQTSLWIAVIDTFVALLAGLAIFPLVFGYGLTPSEGPGLIFTTLPLAFSEMPAGGFVGTVFFIMLVIAAFTSAIAMIESSVAFVAEKFSLSRWPATLISAGVLWLLGQLTIHSFAGSGWAQLSGEWFGKPINSLFDIIDVLTSSLLLPLGGLLLAVLAGWVMRSEFTKDELDTKKGIFDVWLLCVKYISPVAIIIIFLQLIGFIKL</sequence>
<dbReference type="GO" id="GO:0016020">
    <property type="term" value="C:membrane"/>
    <property type="evidence" value="ECO:0007669"/>
    <property type="project" value="UniProtKB-SubCell"/>
</dbReference>
<feature type="transmembrane region" description="Helical" evidence="7">
    <location>
        <begin position="184"/>
        <end position="212"/>
    </location>
</feature>
<dbReference type="PRINTS" id="PR00176">
    <property type="entry name" value="NANEUSMPORT"/>
</dbReference>
<evidence type="ECO:0000256" key="4">
    <source>
        <dbReference type="ARBA" id="ARBA00022989"/>
    </source>
</evidence>
<feature type="transmembrane region" description="Helical" evidence="7">
    <location>
        <begin position="260"/>
        <end position="286"/>
    </location>
</feature>
<evidence type="ECO:0000256" key="7">
    <source>
        <dbReference type="SAM" id="Phobius"/>
    </source>
</evidence>
<evidence type="ECO:0000256" key="6">
    <source>
        <dbReference type="RuleBase" id="RU003732"/>
    </source>
</evidence>
<reference evidence="9" key="1">
    <citation type="journal article" date="2018" name="Front. Microbiol.">
        <title>Genome-Based Analysis Reveals the Taxonomy and Diversity of the Family Idiomarinaceae.</title>
        <authorList>
            <person name="Liu Y."/>
            <person name="Lai Q."/>
            <person name="Shao Z."/>
        </authorList>
    </citation>
    <scope>NUCLEOTIDE SEQUENCE [LARGE SCALE GENOMIC DNA]</scope>
    <source>
        <strain evidence="9">R22</strain>
    </source>
</reference>
<feature type="transmembrane region" description="Helical" evidence="7">
    <location>
        <begin position="224"/>
        <end position="248"/>
    </location>
</feature>
<comment type="caution">
    <text evidence="8">The sequence shown here is derived from an EMBL/GenBank/DDBJ whole genome shotgun (WGS) entry which is preliminary data.</text>
</comment>
<evidence type="ECO:0000256" key="5">
    <source>
        <dbReference type="ARBA" id="ARBA00023136"/>
    </source>
</evidence>
<evidence type="ECO:0000256" key="2">
    <source>
        <dbReference type="ARBA" id="ARBA00022448"/>
    </source>
</evidence>
<dbReference type="PANTHER" id="PTHR42948">
    <property type="entry name" value="TRANSPORTER"/>
    <property type="match status" value="1"/>
</dbReference>
<feature type="transmembrane region" description="Helical" evidence="7">
    <location>
        <begin position="435"/>
        <end position="459"/>
    </location>
</feature>
<dbReference type="InterPro" id="IPR037272">
    <property type="entry name" value="SNS_sf"/>
</dbReference>
<feature type="transmembrane region" description="Helical" evidence="7">
    <location>
        <begin position="99"/>
        <end position="124"/>
    </location>
</feature>
<dbReference type="GO" id="GO:0015293">
    <property type="term" value="F:symporter activity"/>
    <property type="evidence" value="ECO:0007669"/>
    <property type="project" value="UniProtKB-KW"/>
</dbReference>
<dbReference type="CDD" id="cd10336">
    <property type="entry name" value="SLC6sbd_Tyt1-Like"/>
    <property type="match status" value="1"/>
</dbReference>
<proteinExistence type="inferred from homology"/>
<dbReference type="SUPFAM" id="SSF161070">
    <property type="entry name" value="SNF-like"/>
    <property type="match status" value="1"/>
</dbReference>
<dbReference type="AlphaFoldDB" id="A0A432Z585"/>
<dbReference type="InterPro" id="IPR047218">
    <property type="entry name" value="YocR/YhdH-like"/>
</dbReference>
<comment type="similarity">
    <text evidence="6">Belongs to the sodium:neurotransmitter symporter (SNF) (TC 2.A.22) family.</text>
</comment>
<dbReference type="EMBL" id="PIQC01000001">
    <property type="protein sequence ID" value="RUO72979.1"/>
    <property type="molecule type" value="Genomic_DNA"/>
</dbReference>
<dbReference type="PROSITE" id="PS00610">
    <property type="entry name" value="NA_NEUROTRAN_SYMP_1"/>
    <property type="match status" value="1"/>
</dbReference>
<evidence type="ECO:0000256" key="3">
    <source>
        <dbReference type="ARBA" id="ARBA00022692"/>
    </source>
</evidence>
<evidence type="ECO:0000313" key="9">
    <source>
        <dbReference type="Proteomes" id="UP000288058"/>
    </source>
</evidence>
<organism evidence="8 9">
    <name type="scientific">Idiomarina ramblicola</name>
    <dbReference type="NCBI Taxonomy" id="263724"/>
    <lineage>
        <taxon>Bacteria</taxon>
        <taxon>Pseudomonadati</taxon>
        <taxon>Pseudomonadota</taxon>
        <taxon>Gammaproteobacteria</taxon>
        <taxon>Alteromonadales</taxon>
        <taxon>Idiomarinaceae</taxon>
        <taxon>Idiomarina</taxon>
    </lineage>
</organism>
<keyword evidence="9" id="KW-1185">Reference proteome</keyword>
<feature type="transmembrane region" description="Helical" evidence="7">
    <location>
        <begin position="45"/>
        <end position="69"/>
    </location>
</feature>